<reference evidence="1 2" key="1">
    <citation type="submission" date="2019-03" db="EMBL/GenBank/DDBJ databases">
        <title>Draft genome sequences of novel Actinobacteria.</title>
        <authorList>
            <person name="Sahin N."/>
            <person name="Ay H."/>
            <person name="Saygin H."/>
        </authorList>
    </citation>
    <scope>NUCLEOTIDE SEQUENCE [LARGE SCALE GENOMIC DNA]</scope>
    <source>
        <strain evidence="1 2">6K102</strain>
    </source>
</reference>
<organism evidence="1 2">
    <name type="scientific">Nonomuraea mesophila</name>
    <dbReference type="NCBI Taxonomy" id="2530382"/>
    <lineage>
        <taxon>Bacteria</taxon>
        <taxon>Bacillati</taxon>
        <taxon>Actinomycetota</taxon>
        <taxon>Actinomycetes</taxon>
        <taxon>Streptosporangiales</taxon>
        <taxon>Streptosporangiaceae</taxon>
        <taxon>Nonomuraea</taxon>
    </lineage>
</organism>
<dbReference type="Proteomes" id="UP000295136">
    <property type="component" value="Unassembled WGS sequence"/>
</dbReference>
<accession>A0A4R5EFI2</accession>
<evidence type="ECO:0000313" key="2">
    <source>
        <dbReference type="Proteomes" id="UP000295136"/>
    </source>
</evidence>
<name>A0A4R5EFI2_9ACTN</name>
<protein>
    <submittedName>
        <fullName evidence="1">Uncharacterized protein</fullName>
    </submittedName>
</protein>
<dbReference type="AlphaFoldDB" id="A0A4R5EFI2"/>
<proteinExistence type="predicted"/>
<comment type="caution">
    <text evidence="1">The sequence shown here is derived from an EMBL/GenBank/DDBJ whole genome shotgun (WGS) entry which is preliminary data.</text>
</comment>
<sequence length="96" mass="10486">MDDTSAPTFHFIVTDQPTAHHALSVRYSKGRLQELQELPEGAVSTIWEIASEDTTGGPEEIAAAFGRREPEMVCAIGGRVLVHLVELVTGRKARND</sequence>
<gene>
    <name evidence="1" type="ORF">E1295_38585</name>
</gene>
<keyword evidence="2" id="KW-1185">Reference proteome</keyword>
<evidence type="ECO:0000313" key="1">
    <source>
        <dbReference type="EMBL" id="TDE33139.1"/>
    </source>
</evidence>
<dbReference type="EMBL" id="SMLD01000162">
    <property type="protein sequence ID" value="TDE33139.1"/>
    <property type="molecule type" value="Genomic_DNA"/>
</dbReference>